<name>A0AAW1NRY8_9CHLO</name>
<evidence type="ECO:0000313" key="2">
    <source>
        <dbReference type="EMBL" id="KAK9789545.1"/>
    </source>
</evidence>
<dbReference type="Proteomes" id="UP001465755">
    <property type="component" value="Unassembled WGS sequence"/>
</dbReference>
<sequence length="115" mass="12600">MTSKPRHPRAGIALPEMPTDLLSHICRNISLRDLANLACTSKAMRASVYNASMDGAWRRLATAHLPPLHPSLEGKGRAAVQAIMEHRAQAHRNIVSGKTGATMKLPRQKDKAFLI</sequence>
<comment type="caution">
    <text evidence="2">The sequence shown here is derived from an EMBL/GenBank/DDBJ whole genome shotgun (WGS) entry which is preliminary data.</text>
</comment>
<dbReference type="InterPro" id="IPR001810">
    <property type="entry name" value="F-box_dom"/>
</dbReference>
<proteinExistence type="predicted"/>
<evidence type="ECO:0000313" key="3">
    <source>
        <dbReference type="Proteomes" id="UP001465755"/>
    </source>
</evidence>
<protein>
    <recommendedName>
        <fullName evidence="1">F-box domain-containing protein</fullName>
    </recommendedName>
</protein>
<dbReference type="InterPro" id="IPR036047">
    <property type="entry name" value="F-box-like_dom_sf"/>
</dbReference>
<evidence type="ECO:0000259" key="1">
    <source>
        <dbReference type="PROSITE" id="PS50181"/>
    </source>
</evidence>
<gene>
    <name evidence="2" type="ORF">WJX73_004965</name>
</gene>
<dbReference type="SUPFAM" id="SSF81383">
    <property type="entry name" value="F-box domain"/>
    <property type="match status" value="1"/>
</dbReference>
<dbReference type="CDD" id="cd09917">
    <property type="entry name" value="F-box_SF"/>
    <property type="match status" value="1"/>
</dbReference>
<dbReference type="AlphaFoldDB" id="A0AAW1NRY8"/>
<dbReference type="EMBL" id="JALJOQ010000207">
    <property type="protein sequence ID" value="KAK9789545.1"/>
    <property type="molecule type" value="Genomic_DNA"/>
</dbReference>
<dbReference type="Pfam" id="PF00646">
    <property type="entry name" value="F-box"/>
    <property type="match status" value="1"/>
</dbReference>
<feature type="domain" description="F-box" evidence="1">
    <location>
        <begin position="11"/>
        <end position="60"/>
    </location>
</feature>
<keyword evidence="3" id="KW-1185">Reference proteome</keyword>
<dbReference type="PROSITE" id="PS50181">
    <property type="entry name" value="FBOX"/>
    <property type="match status" value="1"/>
</dbReference>
<accession>A0AAW1NRY8</accession>
<reference evidence="2 3" key="1">
    <citation type="journal article" date="2024" name="Nat. Commun.">
        <title>Phylogenomics reveals the evolutionary origins of lichenization in chlorophyte algae.</title>
        <authorList>
            <person name="Puginier C."/>
            <person name="Libourel C."/>
            <person name="Otte J."/>
            <person name="Skaloud P."/>
            <person name="Haon M."/>
            <person name="Grisel S."/>
            <person name="Petersen M."/>
            <person name="Berrin J.G."/>
            <person name="Delaux P.M."/>
            <person name="Dal Grande F."/>
            <person name="Keller J."/>
        </authorList>
    </citation>
    <scope>NUCLEOTIDE SEQUENCE [LARGE SCALE GENOMIC DNA]</scope>
    <source>
        <strain evidence="2 3">SAG 2036</strain>
    </source>
</reference>
<organism evidence="2 3">
    <name type="scientific">Symbiochloris irregularis</name>
    <dbReference type="NCBI Taxonomy" id="706552"/>
    <lineage>
        <taxon>Eukaryota</taxon>
        <taxon>Viridiplantae</taxon>
        <taxon>Chlorophyta</taxon>
        <taxon>core chlorophytes</taxon>
        <taxon>Trebouxiophyceae</taxon>
        <taxon>Trebouxiales</taxon>
        <taxon>Trebouxiaceae</taxon>
        <taxon>Symbiochloris</taxon>
    </lineage>
</organism>